<feature type="domain" description="HTH cro/C1-type" evidence="1">
    <location>
        <begin position="3"/>
        <end position="51"/>
    </location>
</feature>
<dbReference type="InterPro" id="IPR001387">
    <property type="entry name" value="Cro/C1-type_HTH"/>
</dbReference>
<organism evidence="2">
    <name type="scientific">Nocardia farcinica</name>
    <dbReference type="NCBI Taxonomy" id="37329"/>
    <lineage>
        <taxon>Bacteria</taxon>
        <taxon>Bacillati</taxon>
        <taxon>Actinomycetota</taxon>
        <taxon>Actinomycetes</taxon>
        <taxon>Mycobacteriales</taxon>
        <taxon>Nocardiaceae</taxon>
        <taxon>Nocardia</taxon>
    </lineage>
</organism>
<evidence type="ECO:0000313" key="2">
    <source>
        <dbReference type="EMBL" id="VFA87230.1"/>
    </source>
</evidence>
<dbReference type="PROSITE" id="PS50943">
    <property type="entry name" value="HTH_CROC1"/>
    <property type="match status" value="1"/>
</dbReference>
<accession>A0A449GND8</accession>
<gene>
    <name evidence="2" type="ORF">NCTC1935_05108</name>
</gene>
<dbReference type="SUPFAM" id="SSF47413">
    <property type="entry name" value="lambda repressor-like DNA-binding domains"/>
    <property type="match status" value="1"/>
</dbReference>
<name>A0A449GND8_NOCFR</name>
<evidence type="ECO:0000259" key="1">
    <source>
        <dbReference type="PROSITE" id="PS50943"/>
    </source>
</evidence>
<dbReference type="EMBL" id="CAACYE010000005">
    <property type="protein sequence ID" value="VFA87230.1"/>
    <property type="molecule type" value="Genomic_DNA"/>
</dbReference>
<sequence length="236" mass="26567">MAAAKLTKHALAQRLGINVKTVERWITQGRRPHPDMRLATARELGCDEAYLWPELLASRRAIAASVSEVVQFWPTRSEVPHDVWRSLMRKADRRMEVLVYAGGFLVESLDFVDVVRRKAAAGVDIRVLLGASDSPKVNERASEEGLPSLPQRCRSTLEYLWETTAFPSVSIRTHSTPLYNSIYRFDDSMLVNTHSYGAYAARSPVIHVERVPGGHLFGYYVQSFEAVWATARPALL</sequence>
<proteinExistence type="predicted"/>
<dbReference type="AlphaFoldDB" id="A0A449GND8"/>
<dbReference type="CDD" id="cd00093">
    <property type="entry name" value="HTH_XRE"/>
    <property type="match status" value="1"/>
</dbReference>
<protein>
    <recommendedName>
        <fullName evidence="1">HTH cro/C1-type domain-containing protein</fullName>
    </recommendedName>
</protein>
<reference evidence="2" key="1">
    <citation type="submission" date="2019-02" db="EMBL/GenBank/DDBJ databases">
        <authorList>
            <consortium name="Pathogen Informatics"/>
        </authorList>
    </citation>
    <scope>NUCLEOTIDE SEQUENCE</scope>
    <source>
        <strain evidence="2">3012STDY6733949</strain>
    </source>
</reference>
<dbReference type="Gene3D" id="1.10.260.40">
    <property type="entry name" value="lambda repressor-like DNA-binding domains"/>
    <property type="match status" value="1"/>
</dbReference>
<dbReference type="GO" id="GO:0003677">
    <property type="term" value="F:DNA binding"/>
    <property type="evidence" value="ECO:0007669"/>
    <property type="project" value="InterPro"/>
</dbReference>
<dbReference type="InterPro" id="IPR010982">
    <property type="entry name" value="Lambda_DNA-bd_dom_sf"/>
</dbReference>